<organism evidence="9 10">
    <name type="scientific">Mycolicibacterium neoaurum VKM Ac-1815D</name>
    <dbReference type="NCBI Taxonomy" id="700508"/>
    <lineage>
        <taxon>Bacteria</taxon>
        <taxon>Bacillati</taxon>
        <taxon>Actinomycetota</taxon>
        <taxon>Actinomycetes</taxon>
        <taxon>Mycobacteriales</taxon>
        <taxon>Mycobacteriaceae</taxon>
        <taxon>Mycolicibacterium</taxon>
    </lineage>
</organism>
<evidence type="ECO:0000256" key="6">
    <source>
        <dbReference type="PIRSR" id="PIRSR614007-1"/>
    </source>
</evidence>
<dbReference type="GO" id="GO:0052588">
    <property type="term" value="F:diacetyl reductase ((S)-acetoin forming) (NAD+) activity"/>
    <property type="evidence" value="ECO:0007669"/>
    <property type="project" value="UniProtKB-EC"/>
</dbReference>
<dbReference type="Gene3D" id="3.40.50.720">
    <property type="entry name" value="NAD(P)-binding Rossmann-like Domain"/>
    <property type="match status" value="1"/>
</dbReference>
<dbReference type="GO" id="GO:0048038">
    <property type="term" value="F:quinone binding"/>
    <property type="evidence" value="ECO:0007669"/>
    <property type="project" value="TreeGrafter"/>
</dbReference>
<keyword evidence="4 7" id="KW-0520">NAD</keyword>
<feature type="binding site" evidence="7">
    <location>
        <position position="87"/>
    </location>
    <ligand>
        <name>NAD(+)</name>
        <dbReference type="ChEBI" id="CHEBI:57540"/>
    </ligand>
</feature>
<name>V5X783_MYCNE</name>
<dbReference type="EC" id="1.1.1.304" evidence="2"/>
<accession>V5X783</accession>
<dbReference type="KEGG" id="mne:D174_01065"/>
<dbReference type="GO" id="GO:0045150">
    <property type="term" value="P:acetoin catabolic process"/>
    <property type="evidence" value="ECO:0007669"/>
    <property type="project" value="InterPro"/>
</dbReference>
<evidence type="ECO:0000256" key="8">
    <source>
        <dbReference type="RuleBase" id="RU000363"/>
    </source>
</evidence>
<dbReference type="PANTHER" id="PTHR42760">
    <property type="entry name" value="SHORT-CHAIN DEHYDROGENASES/REDUCTASES FAMILY MEMBER"/>
    <property type="match status" value="1"/>
</dbReference>
<dbReference type="EMBL" id="CP006936">
    <property type="protein sequence ID" value="AHC23264.1"/>
    <property type="molecule type" value="Genomic_DNA"/>
</dbReference>
<dbReference type="Pfam" id="PF00106">
    <property type="entry name" value="adh_short"/>
    <property type="match status" value="1"/>
</dbReference>
<dbReference type="InterPro" id="IPR036291">
    <property type="entry name" value="NAD(P)-bd_dom_sf"/>
</dbReference>
<dbReference type="PROSITE" id="PS00061">
    <property type="entry name" value="ADH_SHORT"/>
    <property type="match status" value="1"/>
</dbReference>
<dbReference type="InterPro" id="IPR020904">
    <property type="entry name" value="Sc_DH/Rdtase_CS"/>
</dbReference>
<evidence type="ECO:0000256" key="3">
    <source>
        <dbReference type="ARBA" id="ARBA00023002"/>
    </source>
</evidence>
<gene>
    <name evidence="9" type="ORF">D174_01065</name>
</gene>
<dbReference type="AlphaFoldDB" id="V5X783"/>
<evidence type="ECO:0000313" key="10">
    <source>
        <dbReference type="Proteomes" id="UP000018763"/>
    </source>
</evidence>
<reference evidence="9 10" key="1">
    <citation type="journal article" date="2014" name="Genome Announc.">
        <title>Complete Genome Sequence of Sterol-Transforming Mycobacterium neoaurum Strain VKM Ac-1815D.</title>
        <authorList>
            <person name="Shtratnikova V.Y."/>
            <person name="Bragin E.Y."/>
            <person name="Dovbnya D.V."/>
            <person name="Pekov Y.A."/>
            <person name="Schelkunov M.I."/>
            <person name="Strizhov N."/>
            <person name="Ivashina T.V."/>
            <person name="Ashapkin V.V."/>
            <person name="Donova M.V."/>
        </authorList>
    </citation>
    <scope>NUCLEOTIDE SEQUENCE [LARGE SCALE GENOMIC DNA]</scope>
    <source>
        <strain evidence="9 10">VKM Ac-1815D</strain>
    </source>
</reference>
<dbReference type="eggNOG" id="COG1028">
    <property type="taxonomic scope" value="Bacteria"/>
</dbReference>
<feature type="active site" description="Proton acceptor" evidence="6">
    <location>
        <position position="158"/>
    </location>
</feature>
<feature type="binding site" evidence="7">
    <location>
        <begin position="188"/>
        <end position="193"/>
    </location>
    <ligand>
        <name>NAD(+)</name>
        <dbReference type="ChEBI" id="CHEBI:57540"/>
    </ligand>
</feature>
<feature type="binding site" evidence="7">
    <location>
        <position position="162"/>
    </location>
    <ligand>
        <name>NAD(+)</name>
        <dbReference type="ChEBI" id="CHEBI:57540"/>
    </ligand>
</feature>
<evidence type="ECO:0000256" key="7">
    <source>
        <dbReference type="PIRSR" id="PIRSR614007-2"/>
    </source>
</evidence>
<evidence type="ECO:0000256" key="1">
    <source>
        <dbReference type="ARBA" id="ARBA00006484"/>
    </source>
</evidence>
<dbReference type="NCBIfam" id="TIGR02415">
    <property type="entry name" value="23BDH"/>
    <property type="match status" value="1"/>
</dbReference>
<dbReference type="PRINTS" id="PR00081">
    <property type="entry name" value="GDHRDH"/>
</dbReference>
<dbReference type="InterPro" id="IPR002347">
    <property type="entry name" value="SDR_fam"/>
</dbReference>
<dbReference type="FunFam" id="3.40.50.720:FF:000084">
    <property type="entry name" value="Short-chain dehydrogenase reductase"/>
    <property type="match status" value="1"/>
</dbReference>
<protein>
    <recommendedName>
        <fullName evidence="2">diacetyl reductase [(S)-acetoin forming]</fullName>
        <ecNumber evidence="2">1.1.1.304</ecNumber>
    </recommendedName>
</protein>
<evidence type="ECO:0000256" key="2">
    <source>
        <dbReference type="ARBA" id="ARBA00012848"/>
    </source>
</evidence>
<dbReference type="HOGENOM" id="CLU_010194_1_0_11"/>
<evidence type="ECO:0000313" key="9">
    <source>
        <dbReference type="EMBL" id="AHC23264.1"/>
    </source>
</evidence>
<dbReference type="PRINTS" id="PR00080">
    <property type="entry name" value="SDRFAMILY"/>
</dbReference>
<feature type="binding site" evidence="7">
    <location>
        <position position="158"/>
    </location>
    <ligand>
        <name>NAD(+)</name>
        <dbReference type="ChEBI" id="CHEBI:57540"/>
    </ligand>
</feature>
<dbReference type="PANTHER" id="PTHR42760:SF121">
    <property type="entry name" value="3-OXOACYL-(ACYL-CARRIER-PROTEIN) REDUCTASE"/>
    <property type="match status" value="1"/>
</dbReference>
<comment type="catalytic activity">
    <reaction evidence="5">
        <text>(S)-acetoin + NAD(+) = diacetyl + NADH + H(+)</text>
        <dbReference type="Rhea" id="RHEA:27286"/>
        <dbReference type="ChEBI" id="CHEBI:15378"/>
        <dbReference type="ChEBI" id="CHEBI:15687"/>
        <dbReference type="ChEBI" id="CHEBI:16583"/>
        <dbReference type="ChEBI" id="CHEBI:57540"/>
        <dbReference type="ChEBI" id="CHEBI:57945"/>
        <dbReference type="EC" id="1.1.1.304"/>
    </reaction>
</comment>
<keyword evidence="3" id="KW-0560">Oxidoreductase</keyword>
<evidence type="ECO:0000256" key="5">
    <source>
        <dbReference type="ARBA" id="ARBA00047315"/>
    </source>
</evidence>
<proteinExistence type="inferred from homology"/>
<evidence type="ECO:0000256" key="4">
    <source>
        <dbReference type="ARBA" id="ARBA00023027"/>
    </source>
</evidence>
<dbReference type="SUPFAM" id="SSF51735">
    <property type="entry name" value="NAD(P)-binding Rossmann-fold domains"/>
    <property type="match status" value="1"/>
</dbReference>
<dbReference type="GO" id="GO:0006633">
    <property type="term" value="P:fatty acid biosynthetic process"/>
    <property type="evidence" value="ECO:0007669"/>
    <property type="project" value="TreeGrafter"/>
</dbReference>
<sequence>MLGEVALVTGAGRGIGRGIAHELAGQGADIALVDIHPDALAQVAEEIAEIGSKVTTFVADISDRDAVFAAVEHAAAALGGFDIMVNNAGIALVGPIAEVTPEQLSRLWAINVDGVLWGIQAAVAKFIALGNKERGKISRIINASSIAGHEGFAMLGPYSATKFAVRALTQAAAKEHAADGITVNAYCPGVVGTDMWVEIDKRFAELTGAKEGETFEKFSATIALGRPETPEDVAGFVAYLAGPGAAYMTGQAGLIDGGMVYR</sequence>
<dbReference type="InterPro" id="IPR014007">
    <property type="entry name" value="23BDH"/>
</dbReference>
<dbReference type="Proteomes" id="UP000018763">
    <property type="component" value="Chromosome"/>
</dbReference>
<keyword evidence="10" id="KW-1185">Reference proteome</keyword>
<comment type="similarity">
    <text evidence="1 8">Belongs to the short-chain dehydrogenases/reductases (SDR) family.</text>
</comment>
<feature type="binding site" evidence="7">
    <location>
        <position position="34"/>
    </location>
    <ligand>
        <name>NAD(+)</name>
        <dbReference type="ChEBI" id="CHEBI:57540"/>
    </ligand>
</feature>